<evidence type="ECO:0000313" key="5">
    <source>
        <dbReference type="Proteomes" id="UP001165653"/>
    </source>
</evidence>
<dbReference type="InterPro" id="IPR000182">
    <property type="entry name" value="GNAT_dom"/>
</dbReference>
<accession>A0ABT3G5V2</accession>
<keyword evidence="2" id="KW-0012">Acyltransferase</keyword>
<feature type="domain" description="N-acetyltransferase" evidence="3">
    <location>
        <begin position="3"/>
        <end position="147"/>
    </location>
</feature>
<comment type="caution">
    <text evidence="4">The sequence shown here is derived from an EMBL/GenBank/DDBJ whole genome shotgun (WGS) entry which is preliminary data.</text>
</comment>
<dbReference type="PANTHER" id="PTHR43877">
    <property type="entry name" value="AMINOALKYLPHOSPHONATE N-ACETYLTRANSFERASE-RELATED-RELATED"/>
    <property type="match status" value="1"/>
</dbReference>
<dbReference type="InterPro" id="IPR050832">
    <property type="entry name" value="Bact_Acetyltransf"/>
</dbReference>
<dbReference type="Gene3D" id="3.40.630.30">
    <property type="match status" value="1"/>
</dbReference>
<proteinExistence type="predicted"/>
<organism evidence="4 5">
    <name type="scientific">Luteolibacter rhizosphaerae</name>
    <dbReference type="NCBI Taxonomy" id="2989719"/>
    <lineage>
        <taxon>Bacteria</taxon>
        <taxon>Pseudomonadati</taxon>
        <taxon>Verrucomicrobiota</taxon>
        <taxon>Verrucomicrobiia</taxon>
        <taxon>Verrucomicrobiales</taxon>
        <taxon>Verrucomicrobiaceae</taxon>
        <taxon>Luteolibacter</taxon>
    </lineage>
</organism>
<dbReference type="PROSITE" id="PS51186">
    <property type="entry name" value="GNAT"/>
    <property type="match status" value="1"/>
</dbReference>
<dbReference type="EMBL" id="JAPDDR010000008">
    <property type="protein sequence ID" value="MCW1915222.1"/>
    <property type="molecule type" value="Genomic_DNA"/>
</dbReference>
<dbReference type="InterPro" id="IPR016181">
    <property type="entry name" value="Acyl_CoA_acyltransferase"/>
</dbReference>
<evidence type="ECO:0000256" key="1">
    <source>
        <dbReference type="ARBA" id="ARBA00022679"/>
    </source>
</evidence>
<keyword evidence="5" id="KW-1185">Reference proteome</keyword>
<dbReference type="Proteomes" id="UP001165653">
    <property type="component" value="Unassembled WGS sequence"/>
</dbReference>
<dbReference type="RefSeq" id="WP_264514763.1">
    <property type="nucleotide sequence ID" value="NZ_JAPDDR010000008.1"/>
</dbReference>
<sequence length="147" mass="16781">MSITIRETVPADWTDCADFFMEAFNAPPWNEAWTANSALQRIADCARTPHFLGLIAEDGAEIVGMAFGYSQRYQEEMHYFLLEFCVANTRQREGIGSSLLTDLHRRLQAAGVARIYTLTARDTAAQSFYEKEGFYLSPKMVMMARRY</sequence>
<dbReference type="SUPFAM" id="SSF55729">
    <property type="entry name" value="Acyl-CoA N-acyltransferases (Nat)"/>
    <property type="match status" value="1"/>
</dbReference>
<dbReference type="Pfam" id="PF00583">
    <property type="entry name" value="Acetyltransf_1"/>
    <property type="match status" value="1"/>
</dbReference>
<gene>
    <name evidence="4" type="ORF">OJ996_16670</name>
</gene>
<evidence type="ECO:0000256" key="2">
    <source>
        <dbReference type="ARBA" id="ARBA00023315"/>
    </source>
</evidence>
<reference evidence="4" key="1">
    <citation type="submission" date="2022-10" db="EMBL/GenBank/DDBJ databases">
        <title>Luteolibacter sp. GHJ8, whole genome shotgun sequencing project.</title>
        <authorList>
            <person name="Zhao G."/>
            <person name="Shen L."/>
        </authorList>
    </citation>
    <scope>NUCLEOTIDE SEQUENCE</scope>
    <source>
        <strain evidence="4">GHJ8</strain>
    </source>
</reference>
<keyword evidence="1" id="KW-0808">Transferase</keyword>
<name>A0ABT3G5V2_9BACT</name>
<dbReference type="CDD" id="cd04301">
    <property type="entry name" value="NAT_SF"/>
    <property type="match status" value="1"/>
</dbReference>
<evidence type="ECO:0000259" key="3">
    <source>
        <dbReference type="PROSITE" id="PS51186"/>
    </source>
</evidence>
<evidence type="ECO:0000313" key="4">
    <source>
        <dbReference type="EMBL" id="MCW1915222.1"/>
    </source>
</evidence>
<protein>
    <submittedName>
        <fullName evidence="4">GNAT family N-acetyltransferase</fullName>
    </submittedName>
</protein>